<evidence type="ECO:0000313" key="8">
    <source>
        <dbReference type="EMBL" id="GMI30732.1"/>
    </source>
</evidence>
<feature type="region of interest" description="Disordered" evidence="6">
    <location>
        <begin position="611"/>
        <end position="645"/>
    </location>
</feature>
<dbReference type="SUPFAM" id="SSF90229">
    <property type="entry name" value="CCCH zinc finger"/>
    <property type="match status" value="2"/>
</dbReference>
<dbReference type="PANTHER" id="PTHR12547:SF18">
    <property type="entry name" value="PROTEIN TIS11"/>
    <property type="match status" value="1"/>
</dbReference>
<dbReference type="Pfam" id="PF00642">
    <property type="entry name" value="zf-CCCH"/>
    <property type="match status" value="1"/>
</dbReference>
<feature type="compositionally biased region" description="Pro residues" evidence="6">
    <location>
        <begin position="18"/>
        <end position="29"/>
    </location>
</feature>
<dbReference type="InterPro" id="IPR036855">
    <property type="entry name" value="Znf_CCCH_sf"/>
</dbReference>
<dbReference type="Gene3D" id="4.10.1000.10">
    <property type="entry name" value="Zinc finger, CCCH-type"/>
    <property type="match status" value="1"/>
</dbReference>
<feature type="compositionally biased region" description="Polar residues" evidence="6">
    <location>
        <begin position="315"/>
        <end position="325"/>
    </location>
</feature>
<dbReference type="PANTHER" id="PTHR12547">
    <property type="entry name" value="CCCH ZINC FINGER/TIS11-RELATED"/>
    <property type="match status" value="1"/>
</dbReference>
<feature type="domain" description="C3H1-type" evidence="7">
    <location>
        <begin position="337"/>
        <end position="365"/>
    </location>
</feature>
<reference evidence="8 9" key="1">
    <citation type="journal article" date="2023" name="Commun. Biol.">
        <title>Genome analysis of Parmales, the sister group of diatoms, reveals the evolutionary specialization of diatoms from phago-mixotrophs to photoautotrophs.</title>
        <authorList>
            <person name="Ban H."/>
            <person name="Sato S."/>
            <person name="Yoshikawa S."/>
            <person name="Yamada K."/>
            <person name="Nakamura Y."/>
            <person name="Ichinomiya M."/>
            <person name="Sato N."/>
            <person name="Blanc-Mathieu R."/>
            <person name="Endo H."/>
            <person name="Kuwata A."/>
            <person name="Ogata H."/>
        </authorList>
    </citation>
    <scope>NUCLEOTIDE SEQUENCE [LARGE SCALE GENOMIC DNA]</scope>
</reference>
<name>A0ABQ6MRN0_9STRA</name>
<feature type="region of interest" description="Disordered" evidence="6">
    <location>
        <begin position="304"/>
        <end position="329"/>
    </location>
</feature>
<evidence type="ECO:0000259" key="7">
    <source>
        <dbReference type="PROSITE" id="PS50103"/>
    </source>
</evidence>
<feature type="compositionally biased region" description="Low complexity" evidence="6">
    <location>
        <begin position="30"/>
        <end position="44"/>
    </location>
</feature>
<feature type="region of interest" description="Disordered" evidence="6">
    <location>
        <begin position="1"/>
        <end position="55"/>
    </location>
</feature>
<protein>
    <recommendedName>
        <fullName evidence="7">C3H1-type domain-containing protein</fullName>
    </recommendedName>
</protein>
<keyword evidence="2" id="KW-0677">Repeat</keyword>
<evidence type="ECO:0000256" key="1">
    <source>
        <dbReference type="ARBA" id="ARBA00022723"/>
    </source>
</evidence>
<evidence type="ECO:0000256" key="4">
    <source>
        <dbReference type="ARBA" id="ARBA00022833"/>
    </source>
</evidence>
<dbReference type="SMART" id="SM00356">
    <property type="entry name" value="ZnF_C3H1"/>
    <property type="match status" value="2"/>
</dbReference>
<proteinExistence type="predicted"/>
<keyword evidence="9" id="KW-1185">Reference proteome</keyword>
<feature type="domain" description="C3H1-type" evidence="7">
    <location>
        <begin position="390"/>
        <end position="413"/>
    </location>
</feature>
<dbReference type="Proteomes" id="UP001165060">
    <property type="component" value="Unassembled WGS sequence"/>
</dbReference>
<feature type="region of interest" description="Disordered" evidence="6">
    <location>
        <begin position="541"/>
        <end position="573"/>
    </location>
</feature>
<feature type="compositionally biased region" description="Basic residues" evidence="6">
    <location>
        <begin position="615"/>
        <end position="626"/>
    </location>
</feature>
<evidence type="ECO:0000256" key="5">
    <source>
        <dbReference type="PROSITE-ProRule" id="PRU00723"/>
    </source>
</evidence>
<keyword evidence="1 5" id="KW-0479">Metal-binding</keyword>
<accession>A0ABQ6MRN0</accession>
<gene>
    <name evidence="8" type="ORF">TeGR_g11559</name>
</gene>
<comment type="caution">
    <text evidence="8">The sequence shown here is derived from an EMBL/GenBank/DDBJ whole genome shotgun (WGS) entry which is preliminary data.</text>
</comment>
<dbReference type="PROSITE" id="PS50103">
    <property type="entry name" value="ZF_C3H1"/>
    <property type="match status" value="2"/>
</dbReference>
<organism evidence="8 9">
    <name type="scientific">Tetraparma gracilis</name>
    <dbReference type="NCBI Taxonomy" id="2962635"/>
    <lineage>
        <taxon>Eukaryota</taxon>
        <taxon>Sar</taxon>
        <taxon>Stramenopiles</taxon>
        <taxon>Ochrophyta</taxon>
        <taxon>Bolidophyceae</taxon>
        <taxon>Parmales</taxon>
        <taxon>Triparmaceae</taxon>
        <taxon>Tetraparma</taxon>
    </lineage>
</organism>
<keyword evidence="3 5" id="KW-0863">Zinc-finger</keyword>
<dbReference type="InterPro" id="IPR000571">
    <property type="entry name" value="Znf_CCCH"/>
</dbReference>
<evidence type="ECO:0000256" key="2">
    <source>
        <dbReference type="ARBA" id="ARBA00022737"/>
    </source>
</evidence>
<evidence type="ECO:0000256" key="3">
    <source>
        <dbReference type="ARBA" id="ARBA00022771"/>
    </source>
</evidence>
<sequence length="880" mass="93781">MPLPPPPGLVGKLGLAPATPPSHLPPLPSLCPSSSSTATTPFTPGGMVTPFTPGGMSTWGGRTSLYEMSPLTLQPASGSAFTPISKNPSHPSPLAAESGVLLPPSMDAPIASSTFVLRPRPSAARPPLSSLASALQADPADVGGWALSSPRDFPPRPRAGSQPMLFGFEEEPVSSPVLSPVLSPAVMSPPAVPLASPAPVSLREDAPLFTPSSSYGTAHTTGAPYSAPHVSSYGGSSYGSAPFASPTRPPLYGSPMNSPVPLSPAAFLPSAKRRNPLNSPPTLCVEIDQANGYAFGSGLVSGRLASPPARDRRGTLSQSPKTLAPQNLRGDPFRRAKVKTELCLHFTRGRECPFGDRCNYAHGEEELKYTTLMDMERAGLADAASYRCLLCFSWMSTGACPFGQRCAHVHDCRAAGPKSSWLPHTDVMIGNLPTTVNVDAQYHTHYDLAPASIPPPPAPSLTARPARPPPSLDCCEVDAVRRLEVRINLHRTLYAPYMYAPSHFVNEDLCMIHAIYRVGASPSELRKIDLRTWNSTYAHESNFPQLASPPRPTSSLQRALVTPSPPPRSGRTSPWNESLVYDVSFGPVGDRASMPRMLLFNVDTAAIRPCSPQAVKRHRRDKRHGRASPASPAPSSSPFPVSEQARSQILAAADPASPTFVHAVSCPLWQDFDLDAKIFAVHTLKFQQNLVGGVDGGGVDDSGGGGDDVPRHAQFAALVEEHAVLLARHKALVACSAVWHWPVAVGREVTTAKTPVPDVNQSYALPQPASSETGHARIALAAILQSFLRWNSNEVGASKGYVKPDPVTDSLKRLPAFRQLAMGKVFRSVAGAVWDTVSLSPLFDPATEAEWQTVLAHYSSNASTLFEDGGPPQSQVSRWR</sequence>
<evidence type="ECO:0000313" key="9">
    <source>
        <dbReference type="Proteomes" id="UP001165060"/>
    </source>
</evidence>
<keyword evidence="4 5" id="KW-0862">Zinc</keyword>
<evidence type="ECO:0000256" key="6">
    <source>
        <dbReference type="SAM" id="MobiDB-lite"/>
    </source>
</evidence>
<dbReference type="InterPro" id="IPR045877">
    <property type="entry name" value="ZFP36-like"/>
</dbReference>
<feature type="zinc finger region" description="C3H1-type" evidence="5">
    <location>
        <begin position="390"/>
        <end position="413"/>
    </location>
</feature>
<feature type="zinc finger region" description="C3H1-type" evidence="5">
    <location>
        <begin position="337"/>
        <end position="365"/>
    </location>
</feature>
<dbReference type="EMBL" id="BRYB01000475">
    <property type="protein sequence ID" value="GMI30732.1"/>
    <property type="molecule type" value="Genomic_DNA"/>
</dbReference>